<dbReference type="InterPro" id="IPR002885">
    <property type="entry name" value="PPR_rpt"/>
</dbReference>
<comment type="caution">
    <text evidence="3">The sequence shown here is derived from an EMBL/GenBank/DDBJ whole genome shotgun (WGS) entry which is preliminary data.</text>
</comment>
<gene>
    <name evidence="3" type="ORF">LITE_LOCUS11291</name>
</gene>
<feature type="repeat" description="PPR" evidence="2">
    <location>
        <begin position="104"/>
        <end position="138"/>
    </location>
</feature>
<dbReference type="PANTHER" id="PTHR47926">
    <property type="entry name" value="PENTATRICOPEPTIDE REPEAT-CONTAINING PROTEIN"/>
    <property type="match status" value="1"/>
</dbReference>
<dbReference type="Pfam" id="PF13041">
    <property type="entry name" value="PPR_2"/>
    <property type="match status" value="3"/>
</dbReference>
<dbReference type="EMBL" id="CAMGYJ010000004">
    <property type="protein sequence ID" value="CAI0401618.1"/>
    <property type="molecule type" value="Genomic_DNA"/>
</dbReference>
<dbReference type="Proteomes" id="UP001154282">
    <property type="component" value="Unassembled WGS sequence"/>
</dbReference>
<evidence type="ECO:0000313" key="4">
    <source>
        <dbReference type="Proteomes" id="UP001154282"/>
    </source>
</evidence>
<dbReference type="GO" id="GO:0009451">
    <property type="term" value="P:RNA modification"/>
    <property type="evidence" value="ECO:0007669"/>
    <property type="project" value="InterPro"/>
</dbReference>
<dbReference type="NCBIfam" id="TIGR00756">
    <property type="entry name" value="PPR"/>
    <property type="match status" value="4"/>
</dbReference>
<keyword evidence="4" id="KW-1185">Reference proteome</keyword>
<reference evidence="3" key="1">
    <citation type="submission" date="2022-08" db="EMBL/GenBank/DDBJ databases">
        <authorList>
            <person name="Gutierrez-Valencia J."/>
        </authorList>
    </citation>
    <scope>NUCLEOTIDE SEQUENCE</scope>
</reference>
<feature type="repeat" description="PPR" evidence="2">
    <location>
        <begin position="413"/>
        <end position="447"/>
    </location>
</feature>
<dbReference type="InterPro" id="IPR011990">
    <property type="entry name" value="TPR-like_helical_dom_sf"/>
</dbReference>
<dbReference type="PANTHER" id="PTHR47926:SF347">
    <property type="entry name" value="PENTATRICOPEPTIDE REPEAT-CONTAINING PROTEIN"/>
    <property type="match status" value="1"/>
</dbReference>
<dbReference type="PROSITE" id="PS51375">
    <property type="entry name" value="PPR"/>
    <property type="match status" value="4"/>
</dbReference>
<feature type="repeat" description="PPR" evidence="2">
    <location>
        <begin position="310"/>
        <end position="344"/>
    </location>
</feature>
<organism evidence="3 4">
    <name type="scientific">Linum tenue</name>
    <dbReference type="NCBI Taxonomy" id="586396"/>
    <lineage>
        <taxon>Eukaryota</taxon>
        <taxon>Viridiplantae</taxon>
        <taxon>Streptophyta</taxon>
        <taxon>Embryophyta</taxon>
        <taxon>Tracheophyta</taxon>
        <taxon>Spermatophyta</taxon>
        <taxon>Magnoliopsida</taxon>
        <taxon>eudicotyledons</taxon>
        <taxon>Gunneridae</taxon>
        <taxon>Pentapetalae</taxon>
        <taxon>rosids</taxon>
        <taxon>fabids</taxon>
        <taxon>Malpighiales</taxon>
        <taxon>Linaceae</taxon>
        <taxon>Linum</taxon>
    </lineage>
</organism>
<feature type="repeat" description="PPR" evidence="2">
    <location>
        <begin position="205"/>
        <end position="236"/>
    </location>
</feature>
<name>A0AAV0IY19_9ROSI</name>
<keyword evidence="1" id="KW-0677">Repeat</keyword>
<dbReference type="Pfam" id="PF01535">
    <property type="entry name" value="PPR"/>
    <property type="match status" value="3"/>
</dbReference>
<protein>
    <recommendedName>
        <fullName evidence="5">Pentatricopeptide repeat-containing protein</fullName>
    </recommendedName>
</protein>
<sequence length="597" mass="66201">MTAWSNVLRQVDLQSDPNRVISMFRAIQKVAYDSPVLDPYAYASLIKACNKLKYVNGGKSVHGRAVKLGYDGSLSVRNSLIHLYAGSEILNYARVLFDGMPERNVVTVNGMLSGLLKNNRFFEGLRLFHEAFGEGLKPNHVTLVVLISGCVEAGRYRLGMLLHSFCCKSCLDSAVEVGNALLDFYAKFGFMNDAVRLFSNMLNKDLVSWNTMIAGYAKNGGNLGQAFALFREMRNGYAGYDRVSLVNLALACANGRDLVRGKMVHGHVVVATGADTSLSLSVGTVFINMYSKCGFMEYARRIFRKLPDENVASWNSMIHGCVERGQNSEALALFDSMKSRRMVRADEVTMLGLISACRNSGQLSRGIEIHLYIDAIDHLGKSLVLQNALIDMYAKCGIMDRARLVFDKMPQKDVISWTTLIVGHAINGEGEEALLAFSHMRAEGINPNCVTFIGVLSACDHSGLVDVGKKMYTMMIECYDIEPKIEHYGCIVDMLARAGMLEEAKRFMEKMSMEPNGVVWRMLVNACRVHGDSRLGLSSVDKLMEANKSSVMATEDRVLCANVFAETERWNEVLHERTIIVSQKDPKEAGISSILTQ</sequence>
<proteinExistence type="predicted"/>
<evidence type="ECO:0000256" key="2">
    <source>
        <dbReference type="PROSITE-ProRule" id="PRU00708"/>
    </source>
</evidence>
<dbReference type="AlphaFoldDB" id="A0AAV0IY19"/>
<evidence type="ECO:0000256" key="1">
    <source>
        <dbReference type="ARBA" id="ARBA00022737"/>
    </source>
</evidence>
<evidence type="ECO:0000313" key="3">
    <source>
        <dbReference type="EMBL" id="CAI0401618.1"/>
    </source>
</evidence>
<dbReference type="InterPro" id="IPR046960">
    <property type="entry name" value="PPR_At4g14850-like_plant"/>
</dbReference>
<dbReference type="FunFam" id="1.25.40.10:FF:000090">
    <property type="entry name" value="Pentatricopeptide repeat-containing protein, chloroplastic"/>
    <property type="match status" value="1"/>
</dbReference>
<accession>A0AAV0IY19</accession>
<evidence type="ECO:0008006" key="5">
    <source>
        <dbReference type="Google" id="ProtNLM"/>
    </source>
</evidence>
<dbReference type="Gene3D" id="1.25.40.10">
    <property type="entry name" value="Tetratricopeptide repeat domain"/>
    <property type="match status" value="4"/>
</dbReference>
<dbReference type="GO" id="GO:0003723">
    <property type="term" value="F:RNA binding"/>
    <property type="evidence" value="ECO:0007669"/>
    <property type="project" value="InterPro"/>
</dbReference>